<dbReference type="GO" id="GO:0004352">
    <property type="term" value="F:glutamate dehydrogenase (NAD+) activity"/>
    <property type="evidence" value="ECO:0007669"/>
    <property type="project" value="TreeGrafter"/>
</dbReference>
<organism evidence="9 10">
    <name type="scientific">Sphaerobacter thermophilus (strain ATCC 49802 / DSM 20745 / KCCM 41009 / NCIMB 13125 / S 6022)</name>
    <dbReference type="NCBI Taxonomy" id="479434"/>
    <lineage>
        <taxon>Bacteria</taxon>
        <taxon>Pseudomonadati</taxon>
        <taxon>Thermomicrobiota</taxon>
        <taxon>Thermomicrobia</taxon>
        <taxon>Sphaerobacterales</taxon>
        <taxon>Sphaerobacterineae</taxon>
        <taxon>Sphaerobacteraceae</taxon>
        <taxon>Sphaerobacter</taxon>
    </lineage>
</organism>
<dbReference type="InterPro" id="IPR006097">
    <property type="entry name" value="Glu/Leu/Phe/Val/Trp_DH_dimer"/>
</dbReference>
<accession>D1C557</accession>
<evidence type="ECO:0000256" key="5">
    <source>
        <dbReference type="PIRSR" id="PIRSR000185-2"/>
    </source>
</evidence>
<feature type="binding site" evidence="5">
    <location>
        <position position="113"/>
    </location>
    <ligand>
        <name>substrate</name>
    </ligand>
</feature>
<dbReference type="InterPro" id="IPR036291">
    <property type="entry name" value="NAD(P)-bd_dom_sf"/>
</dbReference>
<evidence type="ECO:0000256" key="4">
    <source>
        <dbReference type="PIRSR" id="PIRSR000185-1"/>
    </source>
</evidence>
<reference evidence="9 10" key="2">
    <citation type="journal article" date="2010" name="Stand. Genomic Sci.">
        <title>Complete genome sequence of Desulfohalobium retbaense type strain (HR(100)).</title>
        <authorList>
            <person name="Spring S."/>
            <person name="Nolan M."/>
            <person name="Lapidus A."/>
            <person name="Glavina Del Rio T."/>
            <person name="Copeland A."/>
            <person name="Tice H."/>
            <person name="Cheng J.F."/>
            <person name="Lucas S."/>
            <person name="Land M."/>
            <person name="Chen F."/>
            <person name="Bruce D."/>
            <person name="Goodwin L."/>
            <person name="Pitluck S."/>
            <person name="Ivanova N."/>
            <person name="Mavromatis K."/>
            <person name="Mikhailova N."/>
            <person name="Pati A."/>
            <person name="Chen A."/>
            <person name="Palaniappan K."/>
            <person name="Hauser L."/>
            <person name="Chang Y.J."/>
            <person name="Jeffries C.D."/>
            <person name="Munk C."/>
            <person name="Kiss H."/>
            <person name="Chain P."/>
            <person name="Han C."/>
            <person name="Brettin T."/>
            <person name="Detter J.C."/>
            <person name="Schuler E."/>
            <person name="Goker M."/>
            <person name="Rohde M."/>
            <person name="Bristow J."/>
            <person name="Eisen J.A."/>
            <person name="Markowitz V."/>
            <person name="Hugenholtz P."/>
            <person name="Kyrpides N.C."/>
            <person name="Klenk H.P."/>
        </authorList>
    </citation>
    <scope>NUCLEOTIDE SEQUENCE [LARGE SCALE GENOMIC DNA]</scope>
    <source>
        <strain evidence="10">ATCC 49802 / DSM 20745 / S 6022</strain>
    </source>
</reference>
<dbReference type="Pfam" id="PF00208">
    <property type="entry name" value="ELFV_dehydrog"/>
    <property type="match status" value="1"/>
</dbReference>
<keyword evidence="5" id="KW-0547">Nucleotide-binding</keyword>
<dbReference type="Proteomes" id="UP000002027">
    <property type="component" value="Chromosome 1"/>
</dbReference>
<dbReference type="GO" id="GO:0006538">
    <property type="term" value="P:L-glutamate catabolic process"/>
    <property type="evidence" value="ECO:0007669"/>
    <property type="project" value="TreeGrafter"/>
</dbReference>
<evidence type="ECO:0000313" key="10">
    <source>
        <dbReference type="Proteomes" id="UP000002027"/>
    </source>
</evidence>
<keyword evidence="5" id="KW-0520">NAD</keyword>
<evidence type="ECO:0000313" key="9">
    <source>
        <dbReference type="EMBL" id="ACZ39374.1"/>
    </source>
</evidence>
<dbReference type="STRING" id="479434.Sthe_1942"/>
<gene>
    <name evidence="9" type="ordered locus">Sthe_1942</name>
</gene>
<feature type="binding site" evidence="5">
    <location>
        <position position="209"/>
    </location>
    <ligand>
        <name>NAD(+)</name>
        <dbReference type="ChEBI" id="CHEBI:57540"/>
    </ligand>
</feature>
<dbReference type="CDD" id="cd01076">
    <property type="entry name" value="NAD_bind_1_Glu_DH"/>
    <property type="match status" value="1"/>
</dbReference>
<dbReference type="InterPro" id="IPR014362">
    <property type="entry name" value="Glu_DH"/>
</dbReference>
<dbReference type="SUPFAM" id="SSF53223">
    <property type="entry name" value="Aminoacid dehydrogenase-like, N-terminal domain"/>
    <property type="match status" value="1"/>
</dbReference>
<keyword evidence="2 3" id="KW-0560">Oxidoreductase</keyword>
<dbReference type="PIRSF" id="PIRSF000185">
    <property type="entry name" value="Glu_DH"/>
    <property type="match status" value="1"/>
</dbReference>
<name>D1C557_SPHTD</name>
<dbReference type="GO" id="GO:0000166">
    <property type="term" value="F:nucleotide binding"/>
    <property type="evidence" value="ECO:0007669"/>
    <property type="project" value="UniProtKB-KW"/>
</dbReference>
<feature type="binding site" evidence="5">
    <location>
        <position position="89"/>
    </location>
    <ligand>
        <name>substrate</name>
    </ligand>
</feature>
<dbReference type="SMART" id="SM00839">
    <property type="entry name" value="ELFV_dehydrog"/>
    <property type="match status" value="1"/>
</dbReference>
<dbReference type="KEGG" id="sti:Sthe_1942"/>
<evidence type="ECO:0000259" key="8">
    <source>
        <dbReference type="SMART" id="SM00839"/>
    </source>
</evidence>
<dbReference type="InterPro" id="IPR033524">
    <property type="entry name" value="Glu/Leu/Phe/Val_DH_AS"/>
</dbReference>
<dbReference type="InterPro" id="IPR006096">
    <property type="entry name" value="Glu/Leu/Phe/Val/Trp_DH_C"/>
</dbReference>
<feature type="binding site" evidence="5">
    <location>
        <position position="372"/>
    </location>
    <ligand>
        <name>substrate</name>
    </ligand>
</feature>
<comment type="similarity">
    <text evidence="1 3 7">Belongs to the Glu/Leu/Phe/Val dehydrogenases family.</text>
</comment>
<dbReference type="OrthoDB" id="9803297at2"/>
<dbReference type="InterPro" id="IPR033922">
    <property type="entry name" value="NAD_bind_Glu_DH"/>
</dbReference>
<dbReference type="PRINTS" id="PR00082">
    <property type="entry name" value="GLFDHDRGNASE"/>
</dbReference>
<dbReference type="PANTHER" id="PTHR11606:SF13">
    <property type="entry name" value="GLUTAMATE DEHYDROGENASE 1, MITOCHONDRIAL"/>
    <property type="match status" value="1"/>
</dbReference>
<dbReference type="PANTHER" id="PTHR11606">
    <property type="entry name" value="GLUTAMATE DEHYDROGENASE"/>
    <property type="match status" value="1"/>
</dbReference>
<feature type="active site" description="Proton donor" evidence="4">
    <location>
        <position position="125"/>
    </location>
</feature>
<dbReference type="AlphaFoldDB" id="D1C557"/>
<dbReference type="EMBL" id="CP001823">
    <property type="protein sequence ID" value="ACZ39374.1"/>
    <property type="molecule type" value="Genomic_DNA"/>
</dbReference>
<dbReference type="InParanoid" id="D1C557"/>
<dbReference type="InterPro" id="IPR046346">
    <property type="entry name" value="Aminoacid_DH-like_N_sf"/>
</dbReference>
<dbReference type="RefSeq" id="WP_012872420.1">
    <property type="nucleotide sequence ID" value="NC_013523.1"/>
</dbReference>
<evidence type="ECO:0000256" key="6">
    <source>
        <dbReference type="PIRSR" id="PIRSR000185-3"/>
    </source>
</evidence>
<dbReference type="Gene3D" id="3.40.50.720">
    <property type="entry name" value="NAD(P)-binding Rossmann-like Domain"/>
    <property type="match status" value="1"/>
</dbReference>
<protein>
    <recommendedName>
        <fullName evidence="3">Glutamate dehydrogenase</fullName>
    </recommendedName>
</protein>
<dbReference type="eggNOG" id="COG0334">
    <property type="taxonomic scope" value="Bacteria"/>
</dbReference>
<dbReference type="Pfam" id="PF02812">
    <property type="entry name" value="ELFV_dehydrog_N"/>
    <property type="match status" value="1"/>
</dbReference>
<sequence>MQQQEQAEVAGRSVDVRARERQGSTLLEDASAQFRAAAAHLGLDPGLQQVLETPEREMSVALPIEMDDGRIAVFQGYRVQHSRLRGPAKGGIRYHPSVDLDEVRGLAALMTWKCSLLDLPYGGGKGGVNCDPSLLSAGELARITRAYATAMLPIIGSRVDVPAPDVNTDEQVMAWFLDAVETQTGVFDPAVVTGKPLALGGIPGRGEATGRGVALITMEMLKRRGIALEDARIAVQGFGKVGGHTVRTLADAGCRIVAISDVSGGLYNPKGLDIPRIVAHTRNHPRGLLEGYPGEDAEPIGAAELLTVDCDVVIPAALEGQITTANAGDIRAPIIVEAANGPTTGEADRILEDRGITVVPDILANAGGVVVSYFEWIQGLQGTKWTLEDVRARLDRMMLDAFEAVIQRAEAEDVSLRLAAYLIAVGRVAETAALRRTAGA</sequence>
<evidence type="ECO:0000256" key="2">
    <source>
        <dbReference type="ARBA" id="ARBA00023002"/>
    </source>
</evidence>
<dbReference type="PROSITE" id="PS00074">
    <property type="entry name" value="GLFV_DEHYDROGENASE"/>
    <property type="match status" value="1"/>
</dbReference>
<dbReference type="SUPFAM" id="SSF51735">
    <property type="entry name" value="NAD(P)-binding Rossmann-fold domains"/>
    <property type="match status" value="1"/>
</dbReference>
<evidence type="ECO:0000256" key="1">
    <source>
        <dbReference type="ARBA" id="ARBA00006382"/>
    </source>
</evidence>
<evidence type="ECO:0000256" key="3">
    <source>
        <dbReference type="PIRNR" id="PIRNR000185"/>
    </source>
</evidence>
<proteinExistence type="inferred from homology"/>
<dbReference type="InterPro" id="IPR006095">
    <property type="entry name" value="Glu/Leu/Phe/Val/Trp_DH"/>
</dbReference>
<dbReference type="HOGENOM" id="CLU_025763_1_2_0"/>
<dbReference type="Gene3D" id="3.40.50.10860">
    <property type="entry name" value="Leucine Dehydrogenase, chain A, domain 1"/>
    <property type="match status" value="1"/>
</dbReference>
<feature type="site" description="Important for catalysis" evidence="6">
    <location>
        <position position="165"/>
    </location>
</feature>
<reference evidence="10" key="1">
    <citation type="submission" date="2009-11" db="EMBL/GenBank/DDBJ databases">
        <title>The complete chromosome 1 of Sphaerobacter thermophilus DSM 20745.</title>
        <authorList>
            <person name="Lucas S."/>
            <person name="Copeland A."/>
            <person name="Lapidus A."/>
            <person name="Glavina del Rio T."/>
            <person name="Dalin E."/>
            <person name="Tice H."/>
            <person name="Bruce D."/>
            <person name="Goodwin L."/>
            <person name="Pitluck S."/>
            <person name="Kyrpides N."/>
            <person name="Mavromatis K."/>
            <person name="Ivanova N."/>
            <person name="Mikhailova N."/>
            <person name="LaButti K.M."/>
            <person name="Clum A."/>
            <person name="Sun H.I."/>
            <person name="Brettin T."/>
            <person name="Detter J.C."/>
            <person name="Han C."/>
            <person name="Larimer F."/>
            <person name="Land M."/>
            <person name="Hauser L."/>
            <person name="Markowitz V."/>
            <person name="Cheng J.F."/>
            <person name="Hugenholtz P."/>
            <person name="Woyke T."/>
            <person name="Wu D."/>
            <person name="Steenblock K."/>
            <person name="Schneider S."/>
            <person name="Pukall R."/>
            <person name="Goeker M."/>
            <person name="Klenk H.P."/>
            <person name="Eisen J.A."/>
        </authorList>
    </citation>
    <scope>NUCLEOTIDE SEQUENCE [LARGE SCALE GENOMIC DNA]</scope>
    <source>
        <strain evidence="10">ATCC 49802 / DSM 20745 / S 6022</strain>
    </source>
</reference>
<keyword evidence="10" id="KW-1185">Reference proteome</keyword>
<feature type="domain" description="Glutamate/phenylalanine/leucine/valine/L-tryptophan dehydrogenase C-terminal" evidence="8">
    <location>
        <begin position="204"/>
        <end position="436"/>
    </location>
</feature>
<evidence type="ECO:0000256" key="7">
    <source>
        <dbReference type="RuleBase" id="RU004417"/>
    </source>
</evidence>